<keyword evidence="3" id="KW-1185">Reference proteome</keyword>
<accession>A0A5N6D7W8</accession>
<protein>
    <submittedName>
        <fullName evidence="2">RlpA-like double-psi beta-barrel-protein domain-containing protein-containing protein</fullName>
    </submittedName>
</protein>
<evidence type="ECO:0000256" key="1">
    <source>
        <dbReference type="SAM" id="SignalP"/>
    </source>
</evidence>
<dbReference type="EMBL" id="ML735022">
    <property type="protein sequence ID" value="KAB8201324.1"/>
    <property type="molecule type" value="Genomic_DNA"/>
</dbReference>
<proteinExistence type="predicted"/>
<gene>
    <name evidence="2" type="ORF">BDV34DRAFT_172014</name>
</gene>
<feature type="chain" id="PRO_5024936178" evidence="1">
    <location>
        <begin position="18"/>
        <end position="149"/>
    </location>
</feature>
<dbReference type="SUPFAM" id="SSF50685">
    <property type="entry name" value="Barwin-like endoglucanases"/>
    <property type="match status" value="1"/>
</dbReference>
<dbReference type="Pfam" id="PF22514">
    <property type="entry name" value="EXPB1_D1"/>
    <property type="match status" value="1"/>
</dbReference>
<keyword evidence="1" id="KW-0732">Signal</keyword>
<dbReference type="VEuPathDB" id="FungiDB:BDV34DRAFT_172014"/>
<feature type="signal peptide" evidence="1">
    <location>
        <begin position="1"/>
        <end position="17"/>
    </location>
</feature>
<reference evidence="2 3" key="1">
    <citation type="submission" date="2019-04" db="EMBL/GenBank/DDBJ databases">
        <title>Fungal friends and foes A comparative genomics study of 23 Aspergillus species from section Flavi.</title>
        <authorList>
            <consortium name="DOE Joint Genome Institute"/>
            <person name="Kjaerbolling I."/>
            <person name="Vesth T.C."/>
            <person name="Frisvad J.C."/>
            <person name="Nybo J.L."/>
            <person name="Theobald S."/>
            <person name="Kildgaard S."/>
            <person name="Petersen T.I."/>
            <person name="Kuo A."/>
            <person name="Sato A."/>
            <person name="Lyhne E.K."/>
            <person name="Kogle M.E."/>
            <person name="Wiebenga A."/>
            <person name="Kun R.S."/>
            <person name="Lubbers R.J."/>
            <person name="Makela M.R."/>
            <person name="Barry K."/>
            <person name="Chovatia M."/>
            <person name="Clum A."/>
            <person name="Daum C."/>
            <person name="Haridas S."/>
            <person name="He G."/>
            <person name="LaButti K."/>
            <person name="Lipzen A."/>
            <person name="Mondo S."/>
            <person name="Pangilinan J."/>
            <person name="Riley R."/>
            <person name="Salamov A."/>
            <person name="Simmons B.A."/>
            <person name="Magnuson J.K."/>
            <person name="Henrissat B."/>
            <person name="Mortensen U.H."/>
            <person name="Larsen T.O."/>
            <person name="De vries R.P."/>
            <person name="Grigoriev I.V."/>
            <person name="Machida M."/>
            <person name="Baker S.E."/>
            <person name="Andersen M.R."/>
        </authorList>
    </citation>
    <scope>NUCLEOTIDE SEQUENCE [LARGE SCALE GENOMIC DNA]</scope>
    <source>
        <strain evidence="2 3">CBS 117618</strain>
    </source>
</reference>
<dbReference type="InterPro" id="IPR036908">
    <property type="entry name" value="RlpA-like_sf"/>
</dbReference>
<sequence length="149" mass="15790">MKFAVFTASSILTISFAQEKATFTLYGEGDTRGSPNCATNVNVCGQPNQSGITAALSQAQYGLAPGQGTSPDCGTCWKITITSDLSGNPVEEKTAKITVNNFCPMYSNPICNTPNEYDDGIHFDLCTETSAESFLTFGTGIGTERQVSC</sequence>
<dbReference type="OMA" id="SLWNGAC"/>
<dbReference type="AlphaFoldDB" id="A0A5N6D7W8"/>
<dbReference type="Gene3D" id="2.40.40.10">
    <property type="entry name" value="RlpA-like domain"/>
    <property type="match status" value="1"/>
</dbReference>
<dbReference type="Proteomes" id="UP000326532">
    <property type="component" value="Unassembled WGS sequence"/>
</dbReference>
<evidence type="ECO:0000313" key="2">
    <source>
        <dbReference type="EMBL" id="KAB8201324.1"/>
    </source>
</evidence>
<name>A0A5N6D7W8_ASPPA</name>
<organism evidence="2 3">
    <name type="scientific">Aspergillus parasiticus</name>
    <dbReference type="NCBI Taxonomy" id="5067"/>
    <lineage>
        <taxon>Eukaryota</taxon>
        <taxon>Fungi</taxon>
        <taxon>Dikarya</taxon>
        <taxon>Ascomycota</taxon>
        <taxon>Pezizomycotina</taxon>
        <taxon>Eurotiomycetes</taxon>
        <taxon>Eurotiomycetidae</taxon>
        <taxon>Eurotiales</taxon>
        <taxon>Aspergillaceae</taxon>
        <taxon>Aspergillus</taxon>
        <taxon>Aspergillus subgen. Circumdati</taxon>
    </lineage>
</organism>
<evidence type="ECO:0000313" key="3">
    <source>
        <dbReference type="Proteomes" id="UP000326532"/>
    </source>
</evidence>